<evidence type="ECO:0000313" key="3">
    <source>
        <dbReference type="EMBL" id="EJK49711.1"/>
    </source>
</evidence>
<proteinExistence type="predicted"/>
<keyword evidence="2" id="KW-1133">Transmembrane helix</keyword>
<feature type="transmembrane region" description="Helical" evidence="2">
    <location>
        <begin position="110"/>
        <end position="134"/>
    </location>
</feature>
<protein>
    <submittedName>
        <fullName evidence="3">Uncharacterized protein</fullName>
    </submittedName>
</protein>
<accession>K0RLH4</accession>
<keyword evidence="4" id="KW-1185">Reference proteome</keyword>
<dbReference type="Proteomes" id="UP000266841">
    <property type="component" value="Unassembled WGS sequence"/>
</dbReference>
<feature type="transmembrane region" description="Helical" evidence="2">
    <location>
        <begin position="69"/>
        <end position="90"/>
    </location>
</feature>
<reference evidence="3 4" key="1">
    <citation type="journal article" date="2012" name="Genome Biol.">
        <title>Genome and low-iron response of an oceanic diatom adapted to chronic iron limitation.</title>
        <authorList>
            <person name="Lommer M."/>
            <person name="Specht M."/>
            <person name="Roy A.S."/>
            <person name="Kraemer L."/>
            <person name="Andreson R."/>
            <person name="Gutowska M.A."/>
            <person name="Wolf J."/>
            <person name="Bergner S.V."/>
            <person name="Schilhabel M.B."/>
            <person name="Klostermeier U.C."/>
            <person name="Beiko R.G."/>
            <person name="Rosenstiel P."/>
            <person name="Hippler M."/>
            <person name="Laroche J."/>
        </authorList>
    </citation>
    <scope>NUCLEOTIDE SEQUENCE [LARGE SCALE GENOMIC DNA]</scope>
    <source>
        <strain evidence="3 4">CCMP1005</strain>
    </source>
</reference>
<name>K0RLH4_THAOC</name>
<feature type="transmembrane region" description="Helical" evidence="2">
    <location>
        <begin position="141"/>
        <end position="166"/>
    </location>
</feature>
<dbReference type="EMBL" id="AGNL01044501">
    <property type="protein sequence ID" value="EJK49711.1"/>
    <property type="molecule type" value="Genomic_DNA"/>
</dbReference>
<evidence type="ECO:0000256" key="2">
    <source>
        <dbReference type="SAM" id="Phobius"/>
    </source>
</evidence>
<dbReference type="OrthoDB" id="10616375at2759"/>
<keyword evidence="2" id="KW-0472">Membrane</keyword>
<feature type="region of interest" description="Disordered" evidence="1">
    <location>
        <begin position="219"/>
        <end position="263"/>
    </location>
</feature>
<feature type="transmembrane region" description="Helical" evidence="2">
    <location>
        <begin position="31"/>
        <end position="49"/>
    </location>
</feature>
<gene>
    <name evidence="3" type="ORF">THAOC_31381</name>
</gene>
<evidence type="ECO:0000256" key="1">
    <source>
        <dbReference type="SAM" id="MobiDB-lite"/>
    </source>
</evidence>
<feature type="transmembrane region" description="Helical" evidence="2">
    <location>
        <begin position="178"/>
        <end position="200"/>
    </location>
</feature>
<feature type="transmembrane region" description="Helical" evidence="2">
    <location>
        <begin position="292"/>
        <end position="311"/>
    </location>
</feature>
<keyword evidence="2" id="KW-0812">Transmembrane</keyword>
<dbReference type="AlphaFoldDB" id="K0RLH4"/>
<evidence type="ECO:0000313" key="4">
    <source>
        <dbReference type="Proteomes" id="UP000266841"/>
    </source>
</evidence>
<organism evidence="3 4">
    <name type="scientific">Thalassiosira oceanica</name>
    <name type="common">Marine diatom</name>
    <dbReference type="NCBI Taxonomy" id="159749"/>
    <lineage>
        <taxon>Eukaryota</taxon>
        <taxon>Sar</taxon>
        <taxon>Stramenopiles</taxon>
        <taxon>Ochrophyta</taxon>
        <taxon>Bacillariophyta</taxon>
        <taxon>Coscinodiscophyceae</taxon>
        <taxon>Thalassiosirophycidae</taxon>
        <taxon>Thalassiosirales</taxon>
        <taxon>Thalassiosiraceae</taxon>
        <taxon>Thalassiosira</taxon>
    </lineage>
</organism>
<sequence>MPLSIDPLLRATLPQKTIESLFEDIDFFRKAFGIMVCISVIYPTVHWLLKNKFQSYRELGSSVKQVTTLHHSVEAILLSMFLLPFSYFMFRVNFIGDEYMDMEGSKSDMQSVFLLCIGIFICFEAGTFIGLFMYRAMTPKFIFAGIVVFTVTRPIQVLWVGAAVFGSWNDANNVKWQGVLQFVLTVLFTGMQLWSTTINVSIWKRSRARLGADDSEVGSASHHVAKTDSEDLLEDSMPTKSPPSKIPSSNPPQSAITSSPRPQLGHAESMYIWGSQEETKCEDKSGTSFARLRTGAALISLLAVIASFVLVPSSDDVGGTFLDYATKELDEIHHSVCRSIMFESVCKKAEELEVMGLKYSSLAPHYQANYRAMTLAYPLSSNLVSEKNDGSPSEKLLLAHYFFRVLRIHRSLGLCNSLRLQGHSEHTVNVGCWNHYELLEAQDSDMPPRRDGINEYCRFKAKEYQSLLDYANENIESFSLLEDSAFITGETIDSPMFKLCASKD</sequence>
<comment type="caution">
    <text evidence="3">The sequence shown here is derived from an EMBL/GenBank/DDBJ whole genome shotgun (WGS) entry which is preliminary data.</text>
</comment>